<organism evidence="1 2">
    <name type="scientific">Mesorhizobium metallidurans STM 2683</name>
    <dbReference type="NCBI Taxonomy" id="1297569"/>
    <lineage>
        <taxon>Bacteria</taxon>
        <taxon>Pseudomonadati</taxon>
        <taxon>Pseudomonadota</taxon>
        <taxon>Alphaproteobacteria</taxon>
        <taxon>Hyphomicrobiales</taxon>
        <taxon>Phyllobacteriaceae</taxon>
        <taxon>Mesorhizobium</taxon>
    </lineage>
</organism>
<evidence type="ECO:0000313" key="2">
    <source>
        <dbReference type="Proteomes" id="UP000012062"/>
    </source>
</evidence>
<proteinExistence type="predicted"/>
<dbReference type="AlphaFoldDB" id="M5EK58"/>
<reference evidence="1 2" key="1">
    <citation type="submission" date="2013-02" db="EMBL/GenBank/DDBJ databases">
        <authorList>
            <person name="Genoscope - CEA"/>
        </authorList>
    </citation>
    <scope>NUCLEOTIDE SEQUENCE [LARGE SCALE GENOMIC DNA]</scope>
    <source>
        <strain evidence="1 2">STM 2683</strain>
    </source>
</reference>
<comment type="caution">
    <text evidence="1">The sequence shown here is derived from an EMBL/GenBank/DDBJ whole genome shotgun (WGS) entry which is preliminary data.</text>
</comment>
<evidence type="ECO:0000313" key="1">
    <source>
        <dbReference type="EMBL" id="CCV04605.1"/>
    </source>
</evidence>
<dbReference type="Proteomes" id="UP000012062">
    <property type="component" value="Unassembled WGS sequence"/>
</dbReference>
<name>M5EK58_9HYPH</name>
<dbReference type="EMBL" id="CAUM01000040">
    <property type="protein sequence ID" value="CCV04605.1"/>
    <property type="molecule type" value="Genomic_DNA"/>
</dbReference>
<accession>M5EK58</accession>
<keyword evidence="2" id="KW-1185">Reference proteome</keyword>
<protein>
    <submittedName>
        <fullName evidence="1">Uncharacterized protein</fullName>
    </submittedName>
</protein>
<sequence length="58" mass="6015">MGWRDVDVIVGWRWRSTAPPSVLPDISPSRGEIGGFGAGVLPATLESGEIGGAVRSPP</sequence>
<gene>
    <name evidence="1" type="ORF">MESS2_1340008</name>
</gene>